<dbReference type="InterPro" id="IPR025709">
    <property type="entry name" value="Leu_tRNA-synth_edit"/>
</dbReference>
<dbReference type="eggNOG" id="COG0495">
    <property type="taxonomic scope" value="Bacteria"/>
</dbReference>
<evidence type="ECO:0000256" key="4">
    <source>
        <dbReference type="ARBA" id="ARBA00022741"/>
    </source>
</evidence>
<dbReference type="GeneID" id="92930463"/>
<dbReference type="Proteomes" id="UP000005522">
    <property type="component" value="Chromosome"/>
</dbReference>
<dbReference type="Gene3D" id="3.10.20.590">
    <property type="match status" value="1"/>
</dbReference>
<dbReference type="InterPro" id="IPR001412">
    <property type="entry name" value="aa-tRNA-synth_I_CS"/>
</dbReference>
<accession>A0A059ZWR6</accession>
<keyword evidence="2 9" id="KW-0963">Cytoplasm</keyword>
<keyword evidence="4 9" id="KW-0547">Nucleotide-binding</keyword>
<evidence type="ECO:0000256" key="2">
    <source>
        <dbReference type="ARBA" id="ARBA00022490"/>
    </source>
</evidence>
<dbReference type="InterPro" id="IPR013155">
    <property type="entry name" value="M/V/L/I-tRNA-synth_anticd-bd"/>
</dbReference>
<comment type="catalytic activity">
    <reaction evidence="8 9">
        <text>tRNA(Leu) + L-leucine + ATP = L-leucyl-tRNA(Leu) + AMP + diphosphate</text>
        <dbReference type="Rhea" id="RHEA:11688"/>
        <dbReference type="Rhea" id="RHEA-COMP:9613"/>
        <dbReference type="Rhea" id="RHEA-COMP:9622"/>
        <dbReference type="ChEBI" id="CHEBI:30616"/>
        <dbReference type="ChEBI" id="CHEBI:33019"/>
        <dbReference type="ChEBI" id="CHEBI:57427"/>
        <dbReference type="ChEBI" id="CHEBI:78442"/>
        <dbReference type="ChEBI" id="CHEBI:78494"/>
        <dbReference type="ChEBI" id="CHEBI:456215"/>
        <dbReference type="EC" id="6.1.1.4"/>
    </reaction>
</comment>
<dbReference type="InterPro" id="IPR009080">
    <property type="entry name" value="tRNAsynth_Ia_anticodon-bd"/>
</dbReference>
<dbReference type="PROSITE" id="PS00178">
    <property type="entry name" value="AA_TRNA_LIGASE_I"/>
    <property type="match status" value="1"/>
</dbReference>
<comment type="subcellular location">
    <subcellularLocation>
        <location evidence="9">Cytoplasm</location>
    </subcellularLocation>
</comment>
<dbReference type="GO" id="GO:0006429">
    <property type="term" value="P:leucyl-tRNA aminoacylation"/>
    <property type="evidence" value="ECO:0007669"/>
    <property type="project" value="UniProtKB-UniRule"/>
</dbReference>
<evidence type="ECO:0000313" key="15">
    <source>
        <dbReference type="EMBL" id="AIA54337.1"/>
    </source>
</evidence>
<dbReference type="Gene3D" id="1.10.730.10">
    <property type="entry name" value="Isoleucyl-tRNA Synthetase, Domain 1"/>
    <property type="match status" value="2"/>
</dbReference>
<dbReference type="InterPro" id="IPR002300">
    <property type="entry name" value="aa-tRNA-synth_Ia"/>
</dbReference>
<feature type="domain" description="Leucyl-tRNA synthetase editing" evidence="14">
    <location>
        <begin position="227"/>
        <end position="409"/>
    </location>
</feature>
<dbReference type="Pfam" id="PF08264">
    <property type="entry name" value="Anticodon_1"/>
    <property type="match status" value="1"/>
</dbReference>
<keyword evidence="5 9" id="KW-0067">ATP-binding</keyword>
<dbReference type="Pfam" id="PF00133">
    <property type="entry name" value="tRNA-synt_1"/>
    <property type="match status" value="1"/>
</dbReference>
<dbReference type="SUPFAM" id="SSF50677">
    <property type="entry name" value="ValRS/IleRS/LeuRS editing domain"/>
    <property type="match status" value="1"/>
</dbReference>
<feature type="short sequence motif" description="'KMSKS' region" evidence="9">
    <location>
        <begin position="585"/>
        <end position="589"/>
    </location>
</feature>
<dbReference type="RefSeq" id="WP_004870542.1">
    <property type="nucleotide sequence ID" value="NZ_CP005986.1"/>
</dbReference>
<dbReference type="CDD" id="cd07958">
    <property type="entry name" value="Anticodon_Ia_Leu_BEm"/>
    <property type="match status" value="1"/>
</dbReference>
<dbReference type="SUPFAM" id="SSF52374">
    <property type="entry name" value="Nucleotidylyl transferase"/>
    <property type="match status" value="1"/>
</dbReference>
<evidence type="ECO:0000256" key="6">
    <source>
        <dbReference type="ARBA" id="ARBA00022917"/>
    </source>
</evidence>
<feature type="domain" description="Methionyl/Leucyl tRNA synthetase" evidence="13">
    <location>
        <begin position="41"/>
        <end position="176"/>
    </location>
</feature>
<evidence type="ECO:0000256" key="3">
    <source>
        <dbReference type="ARBA" id="ARBA00022598"/>
    </source>
</evidence>
<dbReference type="GO" id="GO:0005829">
    <property type="term" value="C:cytosol"/>
    <property type="evidence" value="ECO:0007669"/>
    <property type="project" value="TreeGrafter"/>
</dbReference>
<proteinExistence type="inferred from homology"/>
<evidence type="ECO:0000259" key="12">
    <source>
        <dbReference type="Pfam" id="PF08264"/>
    </source>
</evidence>
<feature type="domain" description="Aminoacyl-tRNA synthetase class Ia" evidence="11">
    <location>
        <begin position="423"/>
        <end position="624"/>
    </location>
</feature>
<keyword evidence="7 9" id="KW-0030">Aminoacyl-tRNA synthetase</keyword>
<feature type="binding site" evidence="9">
    <location>
        <position position="588"/>
    </location>
    <ligand>
        <name>ATP</name>
        <dbReference type="ChEBI" id="CHEBI:30616"/>
    </ligand>
</feature>
<dbReference type="InterPro" id="IPR015413">
    <property type="entry name" value="Methionyl/Leucyl_tRNA_Synth"/>
</dbReference>
<evidence type="ECO:0000259" key="14">
    <source>
        <dbReference type="Pfam" id="PF13603"/>
    </source>
</evidence>
<evidence type="ECO:0000259" key="13">
    <source>
        <dbReference type="Pfam" id="PF09334"/>
    </source>
</evidence>
<dbReference type="PANTHER" id="PTHR43740">
    <property type="entry name" value="LEUCYL-TRNA SYNTHETASE"/>
    <property type="match status" value="1"/>
</dbReference>
<dbReference type="GO" id="GO:0002161">
    <property type="term" value="F:aminoacyl-tRNA deacylase activity"/>
    <property type="evidence" value="ECO:0007669"/>
    <property type="project" value="InterPro"/>
</dbReference>
<comment type="similarity">
    <text evidence="1 9 10">Belongs to the class-I aminoacyl-tRNA synthetase family.</text>
</comment>
<dbReference type="SUPFAM" id="SSF47323">
    <property type="entry name" value="Anticodon-binding domain of a subclass of class I aminoacyl-tRNA synthetases"/>
    <property type="match status" value="1"/>
</dbReference>
<evidence type="ECO:0000259" key="11">
    <source>
        <dbReference type="Pfam" id="PF00133"/>
    </source>
</evidence>
<dbReference type="FunFam" id="3.90.740.10:FF:000012">
    <property type="entry name" value="Leucine--tRNA ligase"/>
    <property type="match status" value="1"/>
</dbReference>
<protein>
    <recommendedName>
        <fullName evidence="9">Leucine--tRNA ligase</fullName>
        <ecNumber evidence="9">6.1.1.4</ecNumber>
    </recommendedName>
    <alternativeName>
        <fullName evidence="9">Leucyl-tRNA synthetase</fullName>
        <shortName evidence="9">LeuRS</shortName>
    </alternativeName>
</protein>
<evidence type="ECO:0000313" key="16">
    <source>
        <dbReference type="Proteomes" id="UP000005522"/>
    </source>
</evidence>
<dbReference type="InterPro" id="IPR009008">
    <property type="entry name" value="Val/Leu/Ile-tRNA-synth_edit"/>
</dbReference>
<dbReference type="Gene3D" id="3.40.50.620">
    <property type="entry name" value="HUPs"/>
    <property type="match status" value="2"/>
</dbReference>
<feature type="domain" description="Methionyl/Valyl/Leucyl/Isoleucyl-tRNA synthetase anticodon-binding" evidence="12">
    <location>
        <begin position="662"/>
        <end position="785"/>
    </location>
</feature>
<dbReference type="CDD" id="cd00812">
    <property type="entry name" value="LeuRS_core"/>
    <property type="match status" value="1"/>
</dbReference>
<dbReference type="InterPro" id="IPR014729">
    <property type="entry name" value="Rossmann-like_a/b/a_fold"/>
</dbReference>
<keyword evidence="3 9" id="KW-0436">Ligase</keyword>
<dbReference type="GO" id="GO:0005524">
    <property type="term" value="F:ATP binding"/>
    <property type="evidence" value="ECO:0007669"/>
    <property type="project" value="UniProtKB-UniRule"/>
</dbReference>
<dbReference type="AlphaFoldDB" id="A0A059ZWR6"/>
<dbReference type="GO" id="GO:0004823">
    <property type="term" value="F:leucine-tRNA ligase activity"/>
    <property type="evidence" value="ECO:0007669"/>
    <property type="project" value="UniProtKB-UniRule"/>
</dbReference>
<feature type="short sequence motif" description="'HIGH' region" evidence="9">
    <location>
        <begin position="47"/>
        <end position="57"/>
    </location>
</feature>
<dbReference type="PRINTS" id="PR00985">
    <property type="entry name" value="TRNASYNTHLEU"/>
</dbReference>
<dbReference type="KEGG" id="acz:Acaty_c0447"/>
<reference evidence="15 16" key="1">
    <citation type="journal article" date="2009" name="J. Bacteriol.">
        <title>Draft genome sequence of the extremely acidophilic bacterium Acidithiobacillus caldus ATCC 51756 reveals metabolic versatility in the genus Acidithiobacillus.</title>
        <authorList>
            <person name="Valdes J."/>
            <person name="Quatrini R."/>
            <person name="Hallberg K."/>
            <person name="Dopson M."/>
            <person name="Valenzuela P.D."/>
            <person name="Holmes D.S."/>
        </authorList>
    </citation>
    <scope>NUCLEOTIDE SEQUENCE [LARGE SCALE GENOMIC DNA]</scope>
    <source>
        <strain evidence="16">ATCC 51756 / DSM 8584 / KU</strain>
    </source>
</reference>
<evidence type="ECO:0000256" key="8">
    <source>
        <dbReference type="ARBA" id="ARBA00047469"/>
    </source>
</evidence>
<dbReference type="EC" id="6.1.1.4" evidence="9"/>
<dbReference type="HOGENOM" id="CLU_004427_0_0_6"/>
<evidence type="ECO:0000256" key="5">
    <source>
        <dbReference type="ARBA" id="ARBA00022840"/>
    </source>
</evidence>
<evidence type="ECO:0000256" key="1">
    <source>
        <dbReference type="ARBA" id="ARBA00005594"/>
    </source>
</evidence>
<evidence type="ECO:0000256" key="10">
    <source>
        <dbReference type="RuleBase" id="RU363035"/>
    </source>
</evidence>
<dbReference type="FunFam" id="3.10.20.590:FF:000001">
    <property type="entry name" value="Leucine--tRNA ligase"/>
    <property type="match status" value="1"/>
</dbReference>
<name>A0A059ZWR6_ACICK</name>
<dbReference type="InterPro" id="IPR002302">
    <property type="entry name" value="Leu-tRNA-ligase"/>
</dbReference>
<dbReference type="NCBIfam" id="TIGR00396">
    <property type="entry name" value="leuS_bact"/>
    <property type="match status" value="1"/>
</dbReference>
<gene>
    <name evidence="9" type="primary">leuS</name>
    <name evidence="15" type="ORF">Acaty_c0447</name>
</gene>
<dbReference type="Pfam" id="PF13603">
    <property type="entry name" value="tRNA-synt_1_2"/>
    <property type="match status" value="1"/>
</dbReference>
<dbReference type="EMBL" id="CP005986">
    <property type="protein sequence ID" value="AIA54337.1"/>
    <property type="molecule type" value="Genomic_DNA"/>
</dbReference>
<keyword evidence="6 9" id="KW-0648">Protein biosynthesis</keyword>
<sequence length="823" mass="92781">MSDTLNERSYQPQTLEAEIQKFWEERKDHRAPATPEGEKYYVLAMFPYPSGQLHMGHVRNYSIVDAIARYQRMRGKSVLHPMGWDAFGLPAENAALKHGVAPAQWTFENIAHMRGQLKRLGLSYDWTREFATCTPEYYRWEQWLFLKLWERGLVYQKESTVNWDPVDQTVLANEQVVDGRGWRSGALVERREIRQWFLRITAYADELLQGLEQLQGQWPDQVLTMQRNWIGRSEGAEIHFPLVDEDGVIKVFSTRPDTLMGATYLALAPEHPLVLARARADSDLAAFVEDCKHVAVSEATVETQEKAGRPLGISVRHPLTGETLPVWAANFVLMGYGEGAVMAVPAHDQRDFEFAQKYGLPIRPVIQPAQAENAGTVDAAYTGPGRLYNSGPFDGLDSVEAKSRITAALEARGLGRKTVNWRLRDWGISRQRYWGTPIPMIHCPHCGVVPVPEAELPVVLPTHYQLRDPRSPLLDDPSFRDVPCPQCGAPAQRETDTMDTFVESSWYFARFTCPDAASMLDARAWSWMPVDQYVGGVEHAVLHLLYARFFNRLLRDFGLLPADGRFDEPFRRLLTQGMVLKDGAKMSKSKGNTVDPQELLDRYGADTARLFILFAAPPEQSLEWSDSAVEGAYRFLQRVWRLVQDYDGEPTPLPAKLSGAARDLRRAIHQCIERVTFNLEERHHFNVAIAACMELTNTLARVDGKDPELRAVLGEGLSALVRMLAPFTPHLAEACWMALGGKTALAHTPWPTVDPEALVADTLTLVVQVNGKLRERLDFPASADEAEIRSLTLAHPQVQKHMEGKELRRVIVVPGRLVNLVLS</sequence>
<dbReference type="Pfam" id="PF09334">
    <property type="entry name" value="tRNA-synt_1g"/>
    <property type="match status" value="1"/>
</dbReference>
<evidence type="ECO:0000256" key="7">
    <source>
        <dbReference type="ARBA" id="ARBA00023146"/>
    </source>
</evidence>
<dbReference type="HAMAP" id="MF_00049_B">
    <property type="entry name" value="Leu_tRNA_synth_B"/>
    <property type="match status" value="1"/>
</dbReference>
<dbReference type="FunFam" id="1.10.730.10:FF:000011">
    <property type="entry name" value="Leucine--tRNA ligase chloroplastic/mitochondrial"/>
    <property type="match status" value="1"/>
</dbReference>
<evidence type="ECO:0000256" key="9">
    <source>
        <dbReference type="HAMAP-Rule" id="MF_00049"/>
    </source>
</evidence>
<dbReference type="PANTHER" id="PTHR43740:SF2">
    <property type="entry name" value="LEUCINE--TRNA LIGASE, MITOCHONDRIAL"/>
    <property type="match status" value="1"/>
</dbReference>
<organism evidence="15 16">
    <name type="scientific">Acidithiobacillus caldus (strain ATCC 51756 / DSM 8584 / KU)</name>
    <dbReference type="NCBI Taxonomy" id="637389"/>
    <lineage>
        <taxon>Bacteria</taxon>
        <taxon>Pseudomonadati</taxon>
        <taxon>Pseudomonadota</taxon>
        <taxon>Acidithiobacillia</taxon>
        <taxon>Acidithiobacillales</taxon>
        <taxon>Acidithiobacillaceae</taxon>
        <taxon>Acidithiobacillus</taxon>
    </lineage>
</organism>